<proteinExistence type="inferred from homology"/>
<dbReference type="SUPFAM" id="SSF51445">
    <property type="entry name" value="(Trans)glycosidases"/>
    <property type="match status" value="1"/>
</dbReference>
<dbReference type="AlphaFoldDB" id="A0AA36D783"/>
<feature type="domain" description="Glycoside hydrolase family 20 catalytic" evidence="14">
    <location>
        <begin position="169"/>
        <end position="504"/>
    </location>
</feature>
<feature type="active site" description="Proton donor" evidence="12">
    <location>
        <position position="325"/>
    </location>
</feature>
<evidence type="ECO:0000259" key="15">
    <source>
        <dbReference type="Pfam" id="PF14845"/>
    </source>
</evidence>
<organism evidence="16 17">
    <name type="scientific">Mesorhabditis spiculigera</name>
    <dbReference type="NCBI Taxonomy" id="96644"/>
    <lineage>
        <taxon>Eukaryota</taxon>
        <taxon>Metazoa</taxon>
        <taxon>Ecdysozoa</taxon>
        <taxon>Nematoda</taxon>
        <taxon>Chromadorea</taxon>
        <taxon>Rhabditida</taxon>
        <taxon>Rhabditina</taxon>
        <taxon>Rhabditomorpha</taxon>
        <taxon>Rhabditoidea</taxon>
        <taxon>Rhabditidae</taxon>
        <taxon>Mesorhabditinae</taxon>
        <taxon>Mesorhabditis</taxon>
    </lineage>
</organism>
<dbReference type="InterPro" id="IPR015883">
    <property type="entry name" value="Glyco_hydro_20_cat"/>
</dbReference>
<evidence type="ECO:0000256" key="7">
    <source>
        <dbReference type="ARBA" id="ARBA00023295"/>
    </source>
</evidence>
<dbReference type="FunFam" id="3.20.20.80:FF:000063">
    <property type="entry name" value="Beta-hexosaminidase"/>
    <property type="match status" value="1"/>
</dbReference>
<dbReference type="CDD" id="cd06562">
    <property type="entry name" value="GH20_HexA_HexB-like"/>
    <property type="match status" value="1"/>
</dbReference>
<evidence type="ECO:0000256" key="13">
    <source>
        <dbReference type="PIRSR" id="PIRSR001093-2"/>
    </source>
</evidence>
<dbReference type="GO" id="GO:0005975">
    <property type="term" value="P:carbohydrate metabolic process"/>
    <property type="evidence" value="ECO:0007669"/>
    <property type="project" value="InterPro"/>
</dbReference>
<reference evidence="16" key="1">
    <citation type="submission" date="2023-06" db="EMBL/GenBank/DDBJ databases">
        <authorList>
            <person name="Delattre M."/>
        </authorList>
    </citation>
    <scope>NUCLEOTIDE SEQUENCE</scope>
    <source>
        <strain evidence="16">AF72</strain>
    </source>
</reference>
<evidence type="ECO:0000256" key="11">
    <source>
        <dbReference type="ARBA" id="ARBA00069988"/>
    </source>
</evidence>
<evidence type="ECO:0000256" key="12">
    <source>
        <dbReference type="PIRSR" id="PIRSR001093-1"/>
    </source>
</evidence>
<dbReference type="InterPro" id="IPR029018">
    <property type="entry name" value="Hex-like_dom2"/>
</dbReference>
<feature type="disulfide bond" evidence="13">
    <location>
        <begin position="62"/>
        <end position="103"/>
    </location>
</feature>
<feature type="domain" description="Beta-hexosaminidase eukaryotic type N-terminal" evidence="15">
    <location>
        <begin position="32"/>
        <end position="145"/>
    </location>
</feature>
<keyword evidence="7" id="KW-0326">Glycosidase</keyword>
<dbReference type="InterPro" id="IPR017853">
    <property type="entry name" value="GH"/>
</dbReference>
<dbReference type="EMBL" id="CATQJA010002664">
    <property type="protein sequence ID" value="CAJ0582135.1"/>
    <property type="molecule type" value="Genomic_DNA"/>
</dbReference>
<dbReference type="Pfam" id="PF14845">
    <property type="entry name" value="Glycohydro_20b2"/>
    <property type="match status" value="1"/>
</dbReference>
<evidence type="ECO:0000256" key="3">
    <source>
        <dbReference type="ARBA" id="ARBA00012663"/>
    </source>
</evidence>
<protein>
    <recommendedName>
        <fullName evidence="11">Beta-hexosaminidase A</fullName>
        <ecNumber evidence="3">3.2.1.52</ecNumber>
    </recommendedName>
    <alternativeName>
        <fullName evidence="8">Beta-N-acetylhexosaminidase</fullName>
    </alternativeName>
    <alternativeName>
        <fullName evidence="9">N-acetyl-beta-glucosaminidase</fullName>
    </alternativeName>
</protein>
<dbReference type="InterPro" id="IPR025705">
    <property type="entry name" value="Beta_hexosaminidase_sua/sub"/>
</dbReference>
<evidence type="ECO:0000256" key="10">
    <source>
        <dbReference type="ARBA" id="ARBA00053719"/>
    </source>
</evidence>
<evidence type="ECO:0000256" key="5">
    <source>
        <dbReference type="ARBA" id="ARBA00022801"/>
    </source>
</evidence>
<dbReference type="PANTHER" id="PTHR22600:SF21">
    <property type="entry name" value="BETA-HEXOSAMINIDASE A"/>
    <property type="match status" value="1"/>
</dbReference>
<keyword evidence="5" id="KW-0378">Hydrolase</keyword>
<dbReference type="EC" id="3.2.1.52" evidence="3"/>
<dbReference type="PANTHER" id="PTHR22600">
    <property type="entry name" value="BETA-HEXOSAMINIDASE"/>
    <property type="match status" value="1"/>
</dbReference>
<name>A0AA36D783_9BILA</name>
<evidence type="ECO:0000256" key="6">
    <source>
        <dbReference type="ARBA" id="ARBA00023180"/>
    </source>
</evidence>
<evidence type="ECO:0000256" key="9">
    <source>
        <dbReference type="ARBA" id="ARBA00033000"/>
    </source>
</evidence>
<dbReference type="GO" id="GO:0005764">
    <property type="term" value="C:lysosome"/>
    <property type="evidence" value="ECO:0007669"/>
    <property type="project" value="TreeGrafter"/>
</dbReference>
<comment type="catalytic activity">
    <reaction evidence="1">
        <text>Hydrolysis of terminal non-reducing N-acetyl-D-hexosamine residues in N-acetyl-beta-D-hexosaminides.</text>
        <dbReference type="EC" id="3.2.1.52"/>
    </reaction>
</comment>
<evidence type="ECO:0000259" key="14">
    <source>
        <dbReference type="Pfam" id="PF00728"/>
    </source>
</evidence>
<dbReference type="SUPFAM" id="SSF55545">
    <property type="entry name" value="beta-N-acetylhexosaminidase-like domain"/>
    <property type="match status" value="1"/>
</dbReference>
<dbReference type="InterPro" id="IPR029019">
    <property type="entry name" value="HEX_eukaryotic_N"/>
</dbReference>
<accession>A0AA36D783</accession>
<gene>
    <name evidence="16" type="ORF">MSPICULIGERA_LOCUS20277</name>
</gene>
<feature type="non-terminal residue" evidence="16">
    <location>
        <position position="552"/>
    </location>
</feature>
<evidence type="ECO:0000313" key="17">
    <source>
        <dbReference type="Proteomes" id="UP001177023"/>
    </source>
</evidence>
<comment type="function">
    <text evidence="10">Responsible for the degradation of GM2 gangliosides, and a variety of other molecules containing terminal N-acetyl hexosamines. Degrades chitotriose.</text>
</comment>
<keyword evidence="17" id="KW-1185">Reference proteome</keyword>
<evidence type="ECO:0000256" key="1">
    <source>
        <dbReference type="ARBA" id="ARBA00001231"/>
    </source>
</evidence>
<feature type="disulfide bond" evidence="13">
    <location>
        <begin position="523"/>
        <end position="541"/>
    </location>
</feature>
<dbReference type="PIRSF" id="PIRSF001093">
    <property type="entry name" value="B-hxosamndse_ab_euk"/>
    <property type="match status" value="1"/>
</dbReference>
<evidence type="ECO:0000256" key="4">
    <source>
        <dbReference type="ARBA" id="ARBA00022729"/>
    </source>
</evidence>
<dbReference type="Gene3D" id="3.20.20.80">
    <property type="entry name" value="Glycosidases"/>
    <property type="match status" value="1"/>
</dbReference>
<comment type="similarity">
    <text evidence="2">Belongs to the glycosyl hydrolase 20 family.</text>
</comment>
<dbReference type="GO" id="GO:0016020">
    <property type="term" value="C:membrane"/>
    <property type="evidence" value="ECO:0007669"/>
    <property type="project" value="TreeGrafter"/>
</dbReference>
<dbReference type="GO" id="GO:0030203">
    <property type="term" value="P:glycosaminoglycan metabolic process"/>
    <property type="evidence" value="ECO:0007669"/>
    <property type="project" value="TreeGrafter"/>
</dbReference>
<evidence type="ECO:0000256" key="2">
    <source>
        <dbReference type="ARBA" id="ARBA00006285"/>
    </source>
</evidence>
<dbReference type="Gene3D" id="3.30.379.10">
    <property type="entry name" value="Chitobiase/beta-hexosaminidase domain 2-like"/>
    <property type="match status" value="1"/>
</dbReference>
<feature type="disulfide bond" evidence="13">
    <location>
        <begin position="278"/>
        <end position="333"/>
    </location>
</feature>
<keyword evidence="13" id="KW-1015">Disulfide bond</keyword>
<keyword evidence="4" id="KW-0732">Signal</keyword>
<dbReference type="GO" id="GO:0006689">
    <property type="term" value="P:ganglioside catabolic process"/>
    <property type="evidence" value="ECO:0007669"/>
    <property type="project" value="TreeGrafter"/>
</dbReference>
<dbReference type="Proteomes" id="UP001177023">
    <property type="component" value="Unassembled WGS sequence"/>
</dbReference>
<dbReference type="GO" id="GO:0004563">
    <property type="term" value="F:beta-N-acetylhexosaminidase activity"/>
    <property type="evidence" value="ECO:0007669"/>
    <property type="project" value="UniProtKB-EC"/>
</dbReference>
<keyword evidence="6" id="KW-0325">Glycoprotein</keyword>
<comment type="caution">
    <text evidence="16">The sequence shown here is derived from an EMBL/GenBank/DDBJ whole genome shotgun (WGS) entry which is preliminary data.</text>
</comment>
<sequence length="552" mass="62506">MRVLVLAMLIPALAQAWYYGRPEPNAWTTGGVWPLPWTINYFTGNHSVNPSRFRFQAKQAGCDIIDKAIARYQKLSFPGYNASTYAGDAGTLTSVQIDVTSGCPTGVPSLSMDETYTVSITTPNGIGIIQAKEVWGALRAMETFSHLVYLPKDNVYMVRTANITDGPRFPWRGVMIDSSRHFLPISTLLQNLDVMAQNKMNVFHWHLVDSEAFPYPSLKYPDLTSKGAYSPKHQYSVADVKKVIDYARLRGIRVVAEFDTPGHTGAWGYGIPNLTPKCYQSNGKAGMLPNILDPTVNSTFDFLSGFFAEALALFPDEYMHFGGDEVIDDMNECWYNNPEVRSRMQQLGFGSDTGKLLNYYWARLFDIIDKARAGTKKLVWQEVLDQNVPQQQSIAHVWKGATIQEAYEEMGKVTANGHFAILSSCWYMNYIKYGADWGYVNEDAMRARGMYYQCDPQGFHGTKEQKNLVLGGEAAIWGEFVDGTNLINRLWPRASAVAERLWSDPSQTQSADNAWPRLHEFKCRLIHRGFRMQPVMDPDYCPYEWQDGYQEI</sequence>
<dbReference type="PRINTS" id="PR00738">
    <property type="entry name" value="GLHYDRLASE20"/>
</dbReference>
<evidence type="ECO:0000313" key="16">
    <source>
        <dbReference type="EMBL" id="CAJ0582135.1"/>
    </source>
</evidence>
<evidence type="ECO:0000256" key="8">
    <source>
        <dbReference type="ARBA" id="ARBA00030512"/>
    </source>
</evidence>
<dbReference type="Pfam" id="PF00728">
    <property type="entry name" value="Glyco_hydro_20"/>
    <property type="match status" value="1"/>
</dbReference>